<name>B4I6P3_DROSE</name>
<dbReference type="HOGENOM" id="CLU_3052585_0_0_1"/>
<feature type="region of interest" description="Disordered" evidence="1">
    <location>
        <begin position="1"/>
        <end position="54"/>
    </location>
</feature>
<sequence>MEQQKCKPRHGQKRDYGHPKTYGQTDIQTYGQTDTSQAGQRFTGHLPGFVSPSS</sequence>
<proteinExistence type="predicted"/>
<organism evidence="3">
    <name type="scientific">Drosophila sechellia</name>
    <name type="common">Fruit fly</name>
    <dbReference type="NCBI Taxonomy" id="7238"/>
    <lineage>
        <taxon>Eukaryota</taxon>
        <taxon>Metazoa</taxon>
        <taxon>Ecdysozoa</taxon>
        <taxon>Arthropoda</taxon>
        <taxon>Hexapoda</taxon>
        <taxon>Insecta</taxon>
        <taxon>Pterygota</taxon>
        <taxon>Neoptera</taxon>
        <taxon>Endopterygota</taxon>
        <taxon>Diptera</taxon>
        <taxon>Brachycera</taxon>
        <taxon>Muscomorpha</taxon>
        <taxon>Ephydroidea</taxon>
        <taxon>Drosophilidae</taxon>
        <taxon>Drosophila</taxon>
        <taxon>Sophophora</taxon>
    </lineage>
</organism>
<evidence type="ECO:0000313" key="2">
    <source>
        <dbReference type="EMBL" id="EDW55991.1"/>
    </source>
</evidence>
<evidence type="ECO:0000256" key="1">
    <source>
        <dbReference type="SAM" id="MobiDB-lite"/>
    </source>
</evidence>
<keyword evidence="3" id="KW-1185">Reference proteome</keyword>
<dbReference type="Proteomes" id="UP000001292">
    <property type="component" value="Unassembled WGS sequence"/>
</dbReference>
<feature type="compositionally biased region" description="Polar residues" evidence="1">
    <location>
        <begin position="22"/>
        <end position="40"/>
    </location>
</feature>
<dbReference type="EMBL" id="CH480823">
    <property type="protein sequence ID" value="EDW55991.1"/>
    <property type="molecule type" value="Genomic_DNA"/>
</dbReference>
<dbReference type="AlphaFoldDB" id="B4I6P3"/>
<gene>
    <name evidence="2" type="primary">Dsec\GM22883</name>
    <name evidence="2" type="ORF">Dsec_GM22883</name>
</gene>
<accession>B4I6P3</accession>
<evidence type="ECO:0000313" key="3">
    <source>
        <dbReference type="Proteomes" id="UP000001292"/>
    </source>
</evidence>
<protein>
    <submittedName>
        <fullName evidence="2">GM22883</fullName>
    </submittedName>
</protein>
<feature type="compositionally biased region" description="Basic residues" evidence="1">
    <location>
        <begin position="1"/>
        <end position="12"/>
    </location>
</feature>
<reference evidence="2 3" key="1">
    <citation type="journal article" date="2007" name="Nature">
        <title>Evolution of genes and genomes on the Drosophila phylogeny.</title>
        <authorList>
            <consortium name="Drosophila 12 Genomes Consortium"/>
            <person name="Clark A.G."/>
            <person name="Eisen M.B."/>
            <person name="Smith D.R."/>
            <person name="Bergman C.M."/>
            <person name="Oliver B."/>
            <person name="Markow T.A."/>
            <person name="Kaufman T.C."/>
            <person name="Kellis M."/>
            <person name="Gelbart W."/>
            <person name="Iyer V.N."/>
            <person name="Pollard D.A."/>
            <person name="Sackton T.B."/>
            <person name="Larracuente A.M."/>
            <person name="Singh N.D."/>
            <person name="Abad J.P."/>
            <person name="Abt D.N."/>
            <person name="Adryan B."/>
            <person name="Aguade M."/>
            <person name="Akashi H."/>
            <person name="Anderson W.W."/>
            <person name="Aquadro C.F."/>
            <person name="Ardell D.H."/>
            <person name="Arguello R."/>
            <person name="Artieri C.G."/>
            <person name="Barbash D.A."/>
            <person name="Barker D."/>
            <person name="Barsanti P."/>
            <person name="Batterham P."/>
            <person name="Batzoglou S."/>
            <person name="Begun D."/>
            <person name="Bhutkar A."/>
            <person name="Blanco E."/>
            <person name="Bosak S.A."/>
            <person name="Bradley R.K."/>
            <person name="Brand A.D."/>
            <person name="Brent M.R."/>
            <person name="Brooks A.N."/>
            <person name="Brown R.H."/>
            <person name="Butlin R.K."/>
            <person name="Caggese C."/>
            <person name="Calvi B.R."/>
            <person name="Bernardo de Carvalho A."/>
            <person name="Caspi A."/>
            <person name="Castrezana S."/>
            <person name="Celniker S.E."/>
            <person name="Chang J.L."/>
            <person name="Chapple C."/>
            <person name="Chatterji S."/>
            <person name="Chinwalla A."/>
            <person name="Civetta A."/>
            <person name="Clifton S.W."/>
            <person name="Comeron J.M."/>
            <person name="Costello J.C."/>
            <person name="Coyne J.A."/>
            <person name="Daub J."/>
            <person name="David R.G."/>
            <person name="Delcher A.L."/>
            <person name="Delehaunty K."/>
            <person name="Do C.B."/>
            <person name="Ebling H."/>
            <person name="Edwards K."/>
            <person name="Eickbush T."/>
            <person name="Evans J.D."/>
            <person name="Filipski A."/>
            <person name="Findeiss S."/>
            <person name="Freyhult E."/>
            <person name="Fulton L."/>
            <person name="Fulton R."/>
            <person name="Garcia A.C."/>
            <person name="Gardiner A."/>
            <person name="Garfield D.A."/>
            <person name="Garvin B.E."/>
            <person name="Gibson G."/>
            <person name="Gilbert D."/>
            <person name="Gnerre S."/>
            <person name="Godfrey J."/>
            <person name="Good R."/>
            <person name="Gotea V."/>
            <person name="Gravely B."/>
            <person name="Greenberg A.J."/>
            <person name="Griffiths-Jones S."/>
            <person name="Gross S."/>
            <person name="Guigo R."/>
            <person name="Gustafson E.A."/>
            <person name="Haerty W."/>
            <person name="Hahn M.W."/>
            <person name="Halligan D.L."/>
            <person name="Halpern A.L."/>
            <person name="Halter G.M."/>
            <person name="Han M.V."/>
            <person name="Heger A."/>
            <person name="Hillier L."/>
            <person name="Hinrichs A.S."/>
            <person name="Holmes I."/>
            <person name="Hoskins R.A."/>
            <person name="Hubisz M.J."/>
            <person name="Hultmark D."/>
            <person name="Huntley M.A."/>
            <person name="Jaffe D.B."/>
            <person name="Jagadeeshan S."/>
            <person name="Jeck W.R."/>
            <person name="Johnson J."/>
            <person name="Jones C.D."/>
            <person name="Jordan W.C."/>
            <person name="Karpen G.H."/>
            <person name="Kataoka E."/>
            <person name="Keightley P.D."/>
            <person name="Kheradpour P."/>
            <person name="Kirkness E.F."/>
            <person name="Koerich L.B."/>
            <person name="Kristiansen K."/>
            <person name="Kudrna D."/>
            <person name="Kulathinal R.J."/>
            <person name="Kumar S."/>
            <person name="Kwok R."/>
            <person name="Lander E."/>
            <person name="Langley C.H."/>
            <person name="Lapoint R."/>
            <person name="Lazzaro B.P."/>
            <person name="Lee S.J."/>
            <person name="Levesque L."/>
            <person name="Li R."/>
            <person name="Lin C.F."/>
            <person name="Lin M.F."/>
            <person name="Lindblad-Toh K."/>
            <person name="Llopart A."/>
            <person name="Long M."/>
            <person name="Low L."/>
            <person name="Lozovsky E."/>
            <person name="Lu J."/>
            <person name="Luo M."/>
            <person name="Machado C.A."/>
            <person name="Makalowski W."/>
            <person name="Marzo M."/>
            <person name="Matsuda M."/>
            <person name="Matzkin L."/>
            <person name="McAllister B."/>
            <person name="McBride C.S."/>
            <person name="McKernan B."/>
            <person name="McKernan K."/>
            <person name="Mendez-Lago M."/>
            <person name="Minx P."/>
            <person name="Mollenhauer M.U."/>
            <person name="Montooth K."/>
            <person name="Mount S.M."/>
            <person name="Mu X."/>
            <person name="Myers E."/>
            <person name="Negre B."/>
            <person name="Newfeld S."/>
            <person name="Nielsen R."/>
            <person name="Noor M.A."/>
            <person name="O'Grady P."/>
            <person name="Pachter L."/>
            <person name="Papaceit M."/>
            <person name="Parisi M.J."/>
            <person name="Parisi M."/>
            <person name="Parts L."/>
            <person name="Pedersen J.S."/>
            <person name="Pesole G."/>
            <person name="Phillippy A.M."/>
            <person name="Ponting C.P."/>
            <person name="Pop M."/>
            <person name="Porcelli D."/>
            <person name="Powell J.R."/>
            <person name="Prohaska S."/>
            <person name="Pruitt K."/>
            <person name="Puig M."/>
            <person name="Quesneville H."/>
            <person name="Ram K.R."/>
            <person name="Rand D."/>
            <person name="Rasmussen M.D."/>
            <person name="Reed L.K."/>
            <person name="Reenan R."/>
            <person name="Reily A."/>
            <person name="Remington K.A."/>
            <person name="Rieger T.T."/>
            <person name="Ritchie M.G."/>
            <person name="Robin C."/>
            <person name="Rogers Y.H."/>
            <person name="Rohde C."/>
            <person name="Rozas J."/>
            <person name="Rubenfield M.J."/>
            <person name="Ruiz A."/>
            <person name="Russo S."/>
            <person name="Salzberg S.L."/>
            <person name="Sanchez-Gracia A."/>
            <person name="Saranga D.J."/>
            <person name="Sato H."/>
            <person name="Schaeffer S.W."/>
            <person name="Schatz M.C."/>
            <person name="Schlenke T."/>
            <person name="Schwartz R."/>
            <person name="Segarra C."/>
            <person name="Singh R.S."/>
            <person name="Sirot L."/>
            <person name="Sirota M."/>
            <person name="Sisneros N.B."/>
            <person name="Smith C.D."/>
            <person name="Smith T.F."/>
            <person name="Spieth J."/>
            <person name="Stage D.E."/>
            <person name="Stark A."/>
            <person name="Stephan W."/>
            <person name="Strausberg R.L."/>
            <person name="Strempel S."/>
            <person name="Sturgill D."/>
            <person name="Sutton G."/>
            <person name="Sutton G.G."/>
            <person name="Tao W."/>
            <person name="Teichmann S."/>
            <person name="Tobari Y.N."/>
            <person name="Tomimura Y."/>
            <person name="Tsolas J.M."/>
            <person name="Valente V.L."/>
            <person name="Venter E."/>
            <person name="Venter J.C."/>
            <person name="Vicario S."/>
            <person name="Vieira F.G."/>
            <person name="Vilella A.J."/>
            <person name="Villasante A."/>
            <person name="Walenz B."/>
            <person name="Wang J."/>
            <person name="Wasserman M."/>
            <person name="Watts T."/>
            <person name="Wilson D."/>
            <person name="Wilson R.K."/>
            <person name="Wing R.A."/>
            <person name="Wolfner M.F."/>
            <person name="Wong A."/>
            <person name="Wong G.K."/>
            <person name="Wu C.I."/>
            <person name="Wu G."/>
            <person name="Yamamoto D."/>
            <person name="Yang H.P."/>
            <person name="Yang S.P."/>
            <person name="Yorke J.A."/>
            <person name="Yoshida K."/>
            <person name="Zdobnov E."/>
            <person name="Zhang P."/>
            <person name="Zhang Y."/>
            <person name="Zimin A.V."/>
            <person name="Baldwin J."/>
            <person name="Abdouelleil A."/>
            <person name="Abdulkadir J."/>
            <person name="Abebe A."/>
            <person name="Abera B."/>
            <person name="Abreu J."/>
            <person name="Acer S.C."/>
            <person name="Aftuck L."/>
            <person name="Alexander A."/>
            <person name="An P."/>
            <person name="Anderson E."/>
            <person name="Anderson S."/>
            <person name="Arachi H."/>
            <person name="Azer M."/>
            <person name="Bachantsang P."/>
            <person name="Barry A."/>
            <person name="Bayul T."/>
            <person name="Berlin A."/>
            <person name="Bessette D."/>
            <person name="Bloom T."/>
            <person name="Blye J."/>
            <person name="Boguslavskiy L."/>
            <person name="Bonnet C."/>
            <person name="Boukhgalter B."/>
            <person name="Bourzgui I."/>
            <person name="Brown A."/>
            <person name="Cahill P."/>
            <person name="Channer S."/>
            <person name="Cheshatsang Y."/>
            <person name="Chuda L."/>
            <person name="Citroen M."/>
            <person name="Collymore A."/>
            <person name="Cooke P."/>
            <person name="Costello M."/>
            <person name="D'Aco K."/>
            <person name="Daza R."/>
            <person name="De Haan G."/>
            <person name="DeGray S."/>
            <person name="DeMaso C."/>
            <person name="Dhargay N."/>
            <person name="Dooley K."/>
            <person name="Dooley E."/>
            <person name="Doricent M."/>
            <person name="Dorje P."/>
            <person name="Dorjee K."/>
            <person name="Dupes A."/>
            <person name="Elong R."/>
            <person name="Falk J."/>
            <person name="Farina A."/>
            <person name="Faro S."/>
            <person name="Ferguson D."/>
            <person name="Fisher S."/>
            <person name="Foley C.D."/>
            <person name="Franke A."/>
            <person name="Friedrich D."/>
            <person name="Gadbois L."/>
            <person name="Gearin G."/>
            <person name="Gearin C.R."/>
            <person name="Giannoukos G."/>
            <person name="Goode T."/>
            <person name="Graham J."/>
            <person name="Grandbois E."/>
            <person name="Grewal S."/>
            <person name="Gyaltsen K."/>
            <person name="Hafez N."/>
            <person name="Hagos B."/>
            <person name="Hall J."/>
            <person name="Henson C."/>
            <person name="Hollinger A."/>
            <person name="Honan T."/>
            <person name="Huard M.D."/>
            <person name="Hughes L."/>
            <person name="Hurhula B."/>
            <person name="Husby M.E."/>
            <person name="Kamat A."/>
            <person name="Kanga B."/>
            <person name="Kashin S."/>
            <person name="Khazanovich D."/>
            <person name="Kisner P."/>
            <person name="Lance K."/>
            <person name="Lara M."/>
            <person name="Lee W."/>
            <person name="Lennon N."/>
            <person name="Letendre F."/>
            <person name="LeVine R."/>
            <person name="Lipovsky A."/>
            <person name="Liu X."/>
            <person name="Liu J."/>
            <person name="Liu S."/>
            <person name="Lokyitsang T."/>
            <person name="Lokyitsang Y."/>
            <person name="Lubonja R."/>
            <person name="Lui A."/>
            <person name="MacDonald P."/>
            <person name="Magnisalis V."/>
            <person name="Maru K."/>
            <person name="Matthews C."/>
            <person name="McCusker W."/>
            <person name="McDonough S."/>
            <person name="Mehta T."/>
            <person name="Meldrim J."/>
            <person name="Meneus L."/>
            <person name="Mihai O."/>
            <person name="Mihalev A."/>
            <person name="Mihova T."/>
            <person name="Mittelman R."/>
            <person name="Mlenga V."/>
            <person name="Montmayeur A."/>
            <person name="Mulrain L."/>
            <person name="Navidi A."/>
            <person name="Naylor J."/>
            <person name="Negash T."/>
            <person name="Nguyen T."/>
            <person name="Nguyen N."/>
            <person name="Nicol R."/>
            <person name="Norbu C."/>
            <person name="Norbu N."/>
            <person name="Novod N."/>
            <person name="O'Neill B."/>
            <person name="Osman S."/>
            <person name="Markiewicz E."/>
            <person name="Oyono O.L."/>
            <person name="Patti C."/>
            <person name="Phunkhang P."/>
            <person name="Pierre F."/>
            <person name="Priest M."/>
            <person name="Raghuraman S."/>
            <person name="Rege F."/>
            <person name="Reyes R."/>
            <person name="Rise C."/>
            <person name="Rogov P."/>
            <person name="Ross K."/>
            <person name="Ryan E."/>
            <person name="Settipalli S."/>
            <person name="Shea T."/>
            <person name="Sherpa N."/>
            <person name="Shi L."/>
            <person name="Shih D."/>
            <person name="Sparrow T."/>
            <person name="Spaulding J."/>
            <person name="Stalker J."/>
            <person name="Stange-Thomann N."/>
            <person name="Stavropoulos S."/>
            <person name="Stone C."/>
            <person name="Strader C."/>
            <person name="Tesfaye S."/>
            <person name="Thomson T."/>
            <person name="Thoulutsang Y."/>
            <person name="Thoulutsang D."/>
            <person name="Topham K."/>
            <person name="Topping I."/>
            <person name="Tsamla T."/>
            <person name="Vassiliev H."/>
            <person name="Vo A."/>
            <person name="Wangchuk T."/>
            <person name="Wangdi T."/>
            <person name="Weiand M."/>
            <person name="Wilkinson J."/>
            <person name="Wilson A."/>
            <person name="Yadav S."/>
            <person name="Young G."/>
            <person name="Yu Q."/>
            <person name="Zembek L."/>
            <person name="Zhong D."/>
            <person name="Zimmer A."/>
            <person name="Zwirko Z."/>
            <person name="Jaffe D.B."/>
            <person name="Alvarez P."/>
            <person name="Brockman W."/>
            <person name="Butler J."/>
            <person name="Chin C."/>
            <person name="Gnerre S."/>
            <person name="Grabherr M."/>
            <person name="Kleber M."/>
            <person name="Mauceli E."/>
            <person name="MacCallum I."/>
        </authorList>
    </citation>
    <scope>NUCLEOTIDE SEQUENCE [LARGE SCALE GENOMIC DNA]</scope>
    <source>
        <strain evidence="3">Rob3c / Tucson 14021-0248.25</strain>
    </source>
</reference>